<dbReference type="KEGG" id="bcoh:BC6307_20710"/>
<dbReference type="Pfam" id="PF04738">
    <property type="entry name" value="Lant_dehydr_N"/>
    <property type="match status" value="1"/>
</dbReference>
<sequence length="879" mass="103421">MENKLPLFLVRKNNIPFTYTLEFGSGELYEKVSNYHIVLQERSESIDELIRNMEGKIKEVQDDQERKKLINLKRDIFNLRPRLVNSVDKCEEVLARYRLLDDAKAVKAVYVHSRKLKEELEEIYEHTRLKERSHLHDTFVREDSLMNALKFIQSTIMEKARSYFNTPIEKHGVKQRKLDNTLLKVLTRATHKTSPFSTLTKVGVGEFTDEIEDAPLLREGEQYTITNINVAFLLRAFEKVLLRPSVITKMKFRFNETLTILEDRFYWTTLADQPQKRKKIFRTADTLMKIKYNQLLGSLYETLKYEEPFTYEKLEHVFLQVGLDKTKALQYTISLIKNDFIQPTRALREQSNETIPNFLSHLEELEVIEEDEVIKSVYQNLTEIQLQLDKFDRLSVKDSFISYQKIVRLFREISVHLELPELDEKLLIYQDFLTMEKRYEKQSDWQEVDQSLQTFQHLSVIFDAVLRLQYILGKFVVNKYGNKKVSFQDNEQEDVIEVILNAILENAGHLWGSQFSETELTDDVEEIKQLDAAKNKFIQFLKEKATTRDREDIVITTEYVQELLQPLSHMLSGYVQSNSFFVQANPDGKVVLNDMYGGYLAYFLRFFYNMKDVLENPKLEKYISETIHSRNVVDIYKSYGFNANVRPAITRNSVNVPNSRIADSEHFDRIISWEDLEIQYNENSKKVDVFAKGEQVNILFLGSLMTRLIPSISAMLHALSANGVLFRDIGSILMDDFLLNMKDDFIVQHFPRIMLNDNLVLSRRCWVVSTKIFTEYSDVELDAFIHFHRFLEEQKIPTRLFLQSLKGQASEEENAEKLEGVFDKPQYIDFTSPLLWNLFKKEIENTPYFLLTEIFPDFEGSEKKYVDEYLMEFTSKGVK</sequence>
<protein>
    <recommendedName>
        <fullName evidence="1">Lantibiotic dehydratase N-terminal domain-containing protein</fullName>
    </recommendedName>
</protein>
<dbReference type="Proteomes" id="UP000215224">
    <property type="component" value="Chromosome"/>
</dbReference>
<gene>
    <name evidence="2" type="ORF">BC6307_20710</name>
</gene>
<proteinExistence type="predicted"/>
<evidence type="ECO:0000313" key="3">
    <source>
        <dbReference type="Proteomes" id="UP000215224"/>
    </source>
</evidence>
<dbReference type="InterPro" id="IPR006827">
    <property type="entry name" value="Lant_deHydtase_N"/>
</dbReference>
<keyword evidence="3" id="KW-1185">Reference proteome</keyword>
<accession>A0A223KVV2</accession>
<reference evidence="2 3" key="1">
    <citation type="submission" date="2016-12" db="EMBL/GenBank/DDBJ databases">
        <title>The whole genome sequencing and assembly of Bacillus cohnii DSM 6307T strain.</title>
        <authorList>
            <person name="Lee Y.-J."/>
            <person name="Yi H."/>
            <person name="Bahn Y.-S."/>
            <person name="Kim J.F."/>
            <person name="Lee D.-W."/>
        </authorList>
    </citation>
    <scope>NUCLEOTIDE SEQUENCE [LARGE SCALE GENOMIC DNA]</scope>
    <source>
        <strain evidence="2 3">DSM 6307</strain>
    </source>
</reference>
<dbReference type="EMBL" id="CP018866">
    <property type="protein sequence ID" value="AST93517.1"/>
    <property type="molecule type" value="Genomic_DNA"/>
</dbReference>
<dbReference type="AlphaFoldDB" id="A0A223KVV2"/>
<name>A0A223KVV2_9BACI</name>
<organism evidence="2 3">
    <name type="scientific">Sutcliffiella cohnii</name>
    <dbReference type="NCBI Taxonomy" id="33932"/>
    <lineage>
        <taxon>Bacteria</taxon>
        <taxon>Bacillati</taxon>
        <taxon>Bacillota</taxon>
        <taxon>Bacilli</taxon>
        <taxon>Bacillales</taxon>
        <taxon>Bacillaceae</taxon>
        <taxon>Sutcliffiella</taxon>
    </lineage>
</organism>
<feature type="domain" description="Lantibiotic dehydratase N-terminal" evidence="1">
    <location>
        <begin position="173"/>
        <end position="414"/>
    </location>
</feature>
<dbReference type="STRING" id="1314751.GCA_001591425_03046"/>
<evidence type="ECO:0000313" key="2">
    <source>
        <dbReference type="EMBL" id="AST93517.1"/>
    </source>
</evidence>
<evidence type="ECO:0000259" key="1">
    <source>
        <dbReference type="Pfam" id="PF04738"/>
    </source>
</evidence>
<dbReference type="RefSeq" id="WP_066417931.1">
    <property type="nucleotide sequence ID" value="NZ_CP018866.1"/>
</dbReference>